<keyword evidence="1" id="KW-1133">Transmembrane helix</keyword>
<evidence type="ECO:0000256" key="1">
    <source>
        <dbReference type="SAM" id="Phobius"/>
    </source>
</evidence>
<evidence type="ECO:0000313" key="2">
    <source>
        <dbReference type="EMBL" id="SMS11060.1"/>
    </source>
</evidence>
<name>A0A1Y6JPH8_PSEVI</name>
<keyword evidence="1" id="KW-0472">Membrane</keyword>
<organism evidence="2 3">
    <name type="scientific">Pseudomonas viridiflava</name>
    <name type="common">Phytomonas viridiflava</name>
    <dbReference type="NCBI Taxonomy" id="33069"/>
    <lineage>
        <taxon>Bacteria</taxon>
        <taxon>Pseudomonadati</taxon>
        <taxon>Pseudomonadota</taxon>
        <taxon>Gammaproteobacteria</taxon>
        <taxon>Pseudomonadales</taxon>
        <taxon>Pseudomonadaceae</taxon>
        <taxon>Pseudomonas</taxon>
    </lineage>
</organism>
<proteinExistence type="predicted"/>
<accession>A0A1Y6JPH8</accession>
<dbReference type="EMBL" id="LT855380">
    <property type="protein sequence ID" value="SMS11060.1"/>
    <property type="molecule type" value="Genomic_DNA"/>
</dbReference>
<dbReference type="Proteomes" id="UP000196842">
    <property type="component" value="Chromosome I"/>
</dbReference>
<feature type="transmembrane region" description="Helical" evidence="1">
    <location>
        <begin position="12"/>
        <end position="35"/>
    </location>
</feature>
<gene>
    <name evidence="2" type="ORF">CFBP1590__3474</name>
</gene>
<evidence type="ECO:0000313" key="3">
    <source>
        <dbReference type="Proteomes" id="UP000196842"/>
    </source>
</evidence>
<keyword evidence="1" id="KW-0812">Transmembrane</keyword>
<sequence length="136" mass="15309">MRYRKPGLGFKSVCCIMFLVSPLVVVSIITPDAWLHYPVEAKKTLGFILNTNHRIYRGTLYPGESSFDWGEILRNDGFFMRLEWWGSTAGRQCVVITPTLRGTDIYLDAEGAVDTSAGSGTDLELLKPCPYEKSPW</sequence>
<reference evidence="2 3" key="1">
    <citation type="submission" date="2017-05" db="EMBL/GenBank/DDBJ databases">
        <authorList>
            <person name="Song R."/>
            <person name="Chenine A.L."/>
            <person name="Ruprecht R.M."/>
        </authorList>
    </citation>
    <scope>NUCLEOTIDE SEQUENCE [LARGE SCALE GENOMIC DNA]</scope>
    <source>
        <strain evidence="2 3">CFBP 1590</strain>
    </source>
</reference>
<dbReference type="AlphaFoldDB" id="A0A1Y6JPH8"/>
<dbReference type="KEGG" id="pvd:CFBP1590__3474"/>
<protein>
    <submittedName>
        <fullName evidence="2">Uncharacterized protein</fullName>
    </submittedName>
</protein>